<dbReference type="InterPro" id="IPR040898">
    <property type="entry name" value="CxC6"/>
</dbReference>
<comment type="caution">
    <text evidence="4">The sequence shown here is derived from an EMBL/GenBank/DDBJ whole genome shotgun (WGS) entry which is preliminary data.</text>
</comment>
<dbReference type="Pfam" id="PF18718">
    <property type="entry name" value="CxC5"/>
    <property type="match status" value="1"/>
</dbReference>
<keyword evidence="5" id="KW-1185">Reference proteome</keyword>
<feature type="compositionally biased region" description="Polar residues" evidence="1">
    <location>
        <begin position="435"/>
        <end position="451"/>
    </location>
</feature>
<sequence>MLTTCTPVDHSMQDNVPTSLSSRDTFRFTSLVAQHFGEGLEWVQASTATGPPAALPHNVSSFLAEAFGVDVPCITRAWTAQRELIWECRTQRSSLLDETALRNGRYLPFFLQYGVRHRTVFYPLYPPTRVCLDPKCALDVRGSQALSARELTRINTNEGTLFTTNFGALPCYVYSAACPGCHTRYYPSFYVHRHSSEHIYYHGTPHIVNISMHYYIEASLCERFSNAMVCSWTSATNLARIYNLDVPDASVRIQAPWSYQLQINTEQVWDAFFVHGLLLDCSSRNTILILDVSVPQDQRLHFALETRNRHMVGPGQKYWNHACNLCCAERKSPDGTPAALRASVVDGISIGRPCCSVHDCKEALSSQRDRFCYTHADMRDICVIVDCDDHIEPGHQTCSKADHRQLEVVGIIERTAMFQLKKRLERLNVTQPETAIMQDLSSSDDLPNTQEGCEGKSDEGNAKPRARFGRRRTHNEQLCVTSCGIIQGRATFYGSESPNGVRLFLHALFPTAKSVPGVIFHDNNCHVKKLINNLQDSHFDRCALPVDVFHMKSKHKESDEFCGRWCNPAHFPDLMVNDKWRFNSSAAEMTNAWFGGFQAIVREMQVDRYEFFLDEMIQ</sequence>
<dbReference type="Pfam" id="PF18721">
    <property type="entry name" value="CxC6"/>
    <property type="match status" value="1"/>
</dbReference>
<dbReference type="InterPro" id="IPR041539">
    <property type="entry name" value="CxC5"/>
</dbReference>
<evidence type="ECO:0008006" key="6">
    <source>
        <dbReference type="Google" id="ProtNLM"/>
    </source>
</evidence>
<gene>
    <name evidence="4" type="ORF">QCA50_000512</name>
</gene>
<dbReference type="Proteomes" id="UP001385951">
    <property type="component" value="Unassembled WGS sequence"/>
</dbReference>
<name>A0AAW0H048_9APHY</name>
<feature type="compositionally biased region" description="Basic and acidic residues" evidence="1">
    <location>
        <begin position="453"/>
        <end position="462"/>
    </location>
</feature>
<dbReference type="AlphaFoldDB" id="A0AAW0H048"/>
<evidence type="ECO:0000259" key="3">
    <source>
        <dbReference type="Pfam" id="PF18721"/>
    </source>
</evidence>
<feature type="domain" description="CxC5 like cysteine cluster associated with KDZ" evidence="2">
    <location>
        <begin position="121"/>
        <end position="244"/>
    </location>
</feature>
<protein>
    <recommendedName>
        <fullName evidence="6">C2H2-type domain-containing protein</fullName>
    </recommendedName>
</protein>
<feature type="region of interest" description="Disordered" evidence="1">
    <location>
        <begin position="435"/>
        <end position="468"/>
    </location>
</feature>
<organism evidence="4 5">
    <name type="scientific">Cerrena zonata</name>
    <dbReference type="NCBI Taxonomy" id="2478898"/>
    <lineage>
        <taxon>Eukaryota</taxon>
        <taxon>Fungi</taxon>
        <taxon>Dikarya</taxon>
        <taxon>Basidiomycota</taxon>
        <taxon>Agaricomycotina</taxon>
        <taxon>Agaricomycetes</taxon>
        <taxon>Polyporales</taxon>
        <taxon>Cerrenaceae</taxon>
        <taxon>Cerrena</taxon>
    </lineage>
</organism>
<evidence type="ECO:0000313" key="4">
    <source>
        <dbReference type="EMBL" id="KAK7695874.1"/>
    </source>
</evidence>
<reference evidence="4 5" key="1">
    <citation type="submission" date="2022-09" db="EMBL/GenBank/DDBJ databases">
        <authorList>
            <person name="Palmer J.M."/>
        </authorList>
    </citation>
    <scope>NUCLEOTIDE SEQUENCE [LARGE SCALE GENOMIC DNA]</scope>
    <source>
        <strain evidence="4 5">DSM 7382</strain>
    </source>
</reference>
<feature type="domain" description="CxC6 like cysteine cluster associated with KDZ" evidence="3">
    <location>
        <begin position="344"/>
        <end position="407"/>
    </location>
</feature>
<evidence type="ECO:0000313" key="5">
    <source>
        <dbReference type="Proteomes" id="UP001385951"/>
    </source>
</evidence>
<evidence type="ECO:0000256" key="1">
    <source>
        <dbReference type="SAM" id="MobiDB-lite"/>
    </source>
</evidence>
<accession>A0AAW0H048</accession>
<proteinExistence type="predicted"/>
<dbReference type="EMBL" id="JASBNA010000001">
    <property type="protein sequence ID" value="KAK7695874.1"/>
    <property type="molecule type" value="Genomic_DNA"/>
</dbReference>
<evidence type="ECO:0000259" key="2">
    <source>
        <dbReference type="Pfam" id="PF18718"/>
    </source>
</evidence>